<dbReference type="SUPFAM" id="SSF69695">
    <property type="entry name" value="SRP19"/>
    <property type="match status" value="1"/>
</dbReference>
<dbReference type="PANTHER" id="PTHR17453:SF0">
    <property type="entry name" value="SIGNAL RECOGNITION PARTICLE 19 KDA PROTEIN"/>
    <property type="match status" value="1"/>
</dbReference>
<dbReference type="EMBL" id="DSFE01000024">
    <property type="protein sequence ID" value="HEU97394.1"/>
    <property type="molecule type" value="Genomic_DNA"/>
</dbReference>
<dbReference type="AlphaFoldDB" id="A0A7C2YRL1"/>
<keyword evidence="5" id="KW-0694">RNA-binding</keyword>
<dbReference type="Proteomes" id="UP000885664">
    <property type="component" value="Unassembled WGS sequence"/>
</dbReference>
<dbReference type="InterPro" id="IPR002778">
    <property type="entry name" value="Signal_recog_particle_SRP19"/>
</dbReference>
<dbReference type="GO" id="GO:0006617">
    <property type="term" value="P:SRP-dependent cotranslational protein targeting to membrane, signal sequence recognition"/>
    <property type="evidence" value="ECO:0007669"/>
    <property type="project" value="TreeGrafter"/>
</dbReference>
<comment type="subunit">
    <text evidence="5">Part of the signal recognition particle protein translocation system, which is composed of SRP and FtsY. Archaeal SRP consists of a 7S RNA molecule of 300 nucleotides and two protein subunits: SRP54 and SRP19.</text>
</comment>
<dbReference type="HAMAP" id="MF_00305">
    <property type="entry name" value="SRP19"/>
    <property type="match status" value="1"/>
</dbReference>
<evidence type="ECO:0000256" key="1">
    <source>
        <dbReference type="ARBA" id="ARBA00004496"/>
    </source>
</evidence>
<reference evidence="6" key="1">
    <citation type="journal article" date="2020" name="mSystems">
        <title>Genome- and Community-Level Interaction Insights into Carbon Utilization and Element Cycling Functions of Hydrothermarchaeota in Hydrothermal Sediment.</title>
        <authorList>
            <person name="Zhou Z."/>
            <person name="Liu Y."/>
            <person name="Xu W."/>
            <person name="Pan J."/>
            <person name="Luo Z.H."/>
            <person name="Li M."/>
        </authorList>
    </citation>
    <scope>NUCLEOTIDE SEQUENCE [LARGE SCALE GENOMIC DNA]</scope>
    <source>
        <strain evidence="6">SpSt-1259</strain>
    </source>
</reference>
<dbReference type="InterPro" id="IPR022938">
    <property type="entry name" value="SRP19_arc-type"/>
</dbReference>
<comment type="similarity">
    <text evidence="5">Belongs to the SRP19 family.</text>
</comment>
<comment type="function">
    <text evidence="5">Involved in targeting and insertion of nascent membrane proteins into the cytoplasmic membrane. Binds directly to 7S RNA and mediates binding of the 54 kDa subunit of the SRP.</text>
</comment>
<keyword evidence="4 5" id="KW-0687">Ribonucleoprotein</keyword>
<accession>A0A7C2YRL1</accession>
<dbReference type="GO" id="GO:0048500">
    <property type="term" value="C:signal recognition particle"/>
    <property type="evidence" value="ECO:0007669"/>
    <property type="project" value="UniProtKB-UniRule"/>
</dbReference>
<dbReference type="PANTHER" id="PTHR17453">
    <property type="entry name" value="SIGNAL RECOGNITION PARTICLE 19 KD PROTEIN"/>
    <property type="match status" value="1"/>
</dbReference>
<evidence type="ECO:0000256" key="2">
    <source>
        <dbReference type="ARBA" id="ARBA00022490"/>
    </source>
</evidence>
<gene>
    <name evidence="5" type="primary">srp19</name>
    <name evidence="6" type="ORF">ENO36_00860</name>
</gene>
<keyword evidence="3 5" id="KW-0733">Signal recognition particle</keyword>
<proteinExistence type="inferred from homology"/>
<evidence type="ECO:0000256" key="3">
    <source>
        <dbReference type="ARBA" id="ARBA00023135"/>
    </source>
</evidence>
<evidence type="ECO:0000256" key="4">
    <source>
        <dbReference type="ARBA" id="ARBA00023274"/>
    </source>
</evidence>
<protein>
    <recommendedName>
        <fullName evidence="5">Signal recognition particle 19 kDa protein</fullName>
        <shortName evidence="5">SRP19</shortName>
    </recommendedName>
</protein>
<dbReference type="NCBIfam" id="NF001973">
    <property type="entry name" value="PRK00754.1"/>
    <property type="match status" value="1"/>
</dbReference>
<sequence length="105" mass="12135">MESSRKFSGKKVVIYPSYLDSHLSRRMGRKVPLQLSIPKPSAREITLIAERLGLNPIVEQKKYPKRWWEDKERVVVGKVGSKRKTLLMIAAELKKSREQKASSEQ</sequence>
<dbReference type="Gene3D" id="3.30.56.30">
    <property type="entry name" value="Signal recognition particle, SRP19-like subunit"/>
    <property type="match status" value="1"/>
</dbReference>
<dbReference type="Pfam" id="PF01922">
    <property type="entry name" value="SRP19"/>
    <property type="match status" value="1"/>
</dbReference>
<comment type="subcellular location">
    <subcellularLocation>
        <location evidence="1 5">Cytoplasm</location>
    </subcellularLocation>
</comment>
<keyword evidence="2 5" id="KW-0963">Cytoplasm</keyword>
<dbReference type="InterPro" id="IPR036521">
    <property type="entry name" value="SRP19-like_sf"/>
</dbReference>
<dbReference type="GO" id="GO:0008312">
    <property type="term" value="F:7S RNA binding"/>
    <property type="evidence" value="ECO:0007669"/>
    <property type="project" value="UniProtKB-UniRule"/>
</dbReference>
<organism evidence="6">
    <name type="scientific">Fervidicoccus fontis</name>
    <dbReference type="NCBI Taxonomy" id="683846"/>
    <lineage>
        <taxon>Archaea</taxon>
        <taxon>Thermoproteota</taxon>
        <taxon>Thermoprotei</taxon>
        <taxon>Fervidicoccales</taxon>
        <taxon>Fervidicoccaceae</taxon>
        <taxon>Fervidicoccus</taxon>
    </lineage>
</organism>
<evidence type="ECO:0000313" key="6">
    <source>
        <dbReference type="EMBL" id="HEU97394.1"/>
    </source>
</evidence>
<name>A0A7C2YRL1_9CREN</name>
<comment type="caution">
    <text evidence="6">The sequence shown here is derived from an EMBL/GenBank/DDBJ whole genome shotgun (WGS) entry which is preliminary data.</text>
</comment>
<evidence type="ECO:0000256" key="5">
    <source>
        <dbReference type="HAMAP-Rule" id="MF_00305"/>
    </source>
</evidence>